<reference evidence="2 3" key="1">
    <citation type="journal article" date="2015" name="Genome Announc.">
        <title>Complete Genome Sequence of Methanosphaerula palustris E1-9CT, a Hydrogenotrophic Methanogen Isolated from a Minerotrophic Fen Peatland.</title>
        <authorList>
            <person name="Cadillo-Quiroz H."/>
            <person name="Browne P."/>
            <person name="Kyrpides N."/>
            <person name="Woyke T."/>
            <person name="Goodwin L."/>
            <person name="Detter C."/>
            <person name="Yavitt J.B."/>
            <person name="Zinder S.H."/>
        </authorList>
    </citation>
    <scope>NUCLEOTIDE SEQUENCE [LARGE SCALE GENOMIC DNA]</scope>
    <source>
        <strain evidence="3">ATCC BAA-1556 / DSM 19958 / E1-9c</strain>
    </source>
</reference>
<dbReference type="HOGENOM" id="CLU_3148003_0_0_2"/>
<dbReference type="EMBL" id="CP001338">
    <property type="protein sequence ID" value="ACL16020.1"/>
    <property type="molecule type" value="Genomic_DNA"/>
</dbReference>
<dbReference type="RefSeq" id="WP_012617339.1">
    <property type="nucleotide sequence ID" value="NC_011832.1"/>
</dbReference>
<organism evidence="2 3">
    <name type="scientific">Methanosphaerula palustris (strain ATCC BAA-1556 / DSM 19958 / E1-9c)</name>
    <dbReference type="NCBI Taxonomy" id="521011"/>
    <lineage>
        <taxon>Archaea</taxon>
        <taxon>Methanobacteriati</taxon>
        <taxon>Methanobacteriota</taxon>
        <taxon>Stenosarchaea group</taxon>
        <taxon>Methanomicrobia</taxon>
        <taxon>Methanomicrobiales</taxon>
        <taxon>Methanoregulaceae</taxon>
        <taxon>Methanosphaerula</taxon>
    </lineage>
</organism>
<dbReference type="KEGG" id="mpl:Mpal_0650"/>
<feature type="transmembrane region" description="Helical" evidence="1">
    <location>
        <begin position="20"/>
        <end position="42"/>
    </location>
</feature>
<dbReference type="AlphaFoldDB" id="B8GFH2"/>
<sequence length="48" mass="5524">MNCINDEPGHHKNRSARWTWIEIGLMVLYWVAIGVSIAIALVDLKIKF</sequence>
<evidence type="ECO:0000313" key="3">
    <source>
        <dbReference type="Proteomes" id="UP000002457"/>
    </source>
</evidence>
<dbReference type="Proteomes" id="UP000002457">
    <property type="component" value="Chromosome"/>
</dbReference>
<name>B8GFH2_METPE</name>
<keyword evidence="1" id="KW-0812">Transmembrane</keyword>
<proteinExistence type="predicted"/>
<keyword evidence="1" id="KW-1133">Transmembrane helix</keyword>
<gene>
    <name evidence="2" type="ordered locus">Mpal_0650</name>
</gene>
<evidence type="ECO:0000256" key="1">
    <source>
        <dbReference type="SAM" id="Phobius"/>
    </source>
</evidence>
<evidence type="ECO:0000313" key="2">
    <source>
        <dbReference type="EMBL" id="ACL16020.1"/>
    </source>
</evidence>
<accession>B8GFH2</accession>
<dbReference type="GeneID" id="43499996"/>
<keyword evidence="1" id="KW-0472">Membrane</keyword>
<keyword evidence="3" id="KW-1185">Reference proteome</keyword>
<protein>
    <submittedName>
        <fullName evidence="2">Uncharacterized protein</fullName>
    </submittedName>
</protein>